<evidence type="ECO:0000313" key="4">
    <source>
        <dbReference type="Proteomes" id="UP000176405"/>
    </source>
</evidence>
<dbReference type="PANTHER" id="PTHR48024:SF56">
    <property type="entry name" value="HETEROGENEOUS NUCLEAR RIBONUCLEOPROTEIN A0"/>
    <property type="match status" value="1"/>
</dbReference>
<evidence type="ECO:0000313" key="3">
    <source>
        <dbReference type="EMBL" id="OGE35764.1"/>
    </source>
</evidence>
<dbReference type="STRING" id="1797780.A3E45_00510"/>
<dbReference type="InterPro" id="IPR048289">
    <property type="entry name" value="RRM2_NsCP33-like"/>
</dbReference>
<evidence type="ECO:0000256" key="1">
    <source>
        <dbReference type="ARBA" id="ARBA00022884"/>
    </source>
</evidence>
<dbReference type="SUPFAM" id="SSF54928">
    <property type="entry name" value="RNA-binding domain, RBD"/>
    <property type="match status" value="1"/>
</dbReference>
<dbReference type="SMART" id="SM00360">
    <property type="entry name" value="RRM"/>
    <property type="match status" value="1"/>
</dbReference>
<protein>
    <submittedName>
        <fullName evidence="3">RNA-binding protein</fullName>
    </submittedName>
</protein>
<name>A0A1F5K4N6_9BACT</name>
<comment type="caution">
    <text evidence="3">The sequence shown here is derived from an EMBL/GenBank/DDBJ whole genome shotgun (WGS) entry which is preliminary data.</text>
</comment>
<dbReference type="AlphaFoldDB" id="A0A1F5K4N6"/>
<dbReference type="Pfam" id="PF00076">
    <property type="entry name" value="RRM_1"/>
    <property type="match status" value="1"/>
</dbReference>
<dbReference type="EMBL" id="MFDH01000018">
    <property type="protein sequence ID" value="OGE35764.1"/>
    <property type="molecule type" value="Genomic_DNA"/>
</dbReference>
<sequence length="86" mass="9558">MKKLYVGNLPWSVDDAKLKDLFAKYASVVSAVVISDKMTGRSRGFGFVEFSDGAEADKAVTEMNDTDIEGRKLVVNEARPREDSRQ</sequence>
<dbReference type="Gene3D" id="3.30.70.330">
    <property type="match status" value="1"/>
</dbReference>
<dbReference type="PROSITE" id="PS50102">
    <property type="entry name" value="RRM"/>
    <property type="match status" value="1"/>
</dbReference>
<dbReference type="Proteomes" id="UP000176405">
    <property type="component" value="Unassembled WGS sequence"/>
</dbReference>
<dbReference type="CDD" id="cd21608">
    <property type="entry name" value="RRM2_NsCP33_like"/>
    <property type="match status" value="1"/>
</dbReference>
<proteinExistence type="predicted"/>
<dbReference type="InterPro" id="IPR035979">
    <property type="entry name" value="RBD_domain_sf"/>
</dbReference>
<dbReference type="GO" id="GO:0003723">
    <property type="term" value="F:RNA binding"/>
    <property type="evidence" value="ECO:0007669"/>
    <property type="project" value="UniProtKB-KW"/>
</dbReference>
<dbReference type="InterPro" id="IPR000504">
    <property type="entry name" value="RRM_dom"/>
</dbReference>
<dbReference type="InterPro" id="IPR050886">
    <property type="entry name" value="RNA-binding_reg"/>
</dbReference>
<accession>A0A1F5K4N6</accession>
<organism evidence="3 4">
    <name type="scientific">Candidatus Daviesbacteria bacterium RIFCSPHIGHO2_12_FULL_43_11</name>
    <dbReference type="NCBI Taxonomy" id="1797780"/>
    <lineage>
        <taxon>Bacteria</taxon>
        <taxon>Candidatus Daviesiibacteriota</taxon>
    </lineage>
</organism>
<keyword evidence="1" id="KW-0694">RNA-binding</keyword>
<evidence type="ECO:0000259" key="2">
    <source>
        <dbReference type="PROSITE" id="PS50102"/>
    </source>
</evidence>
<gene>
    <name evidence="3" type="ORF">A3E45_00510</name>
</gene>
<reference evidence="3 4" key="1">
    <citation type="journal article" date="2016" name="Nat. Commun.">
        <title>Thousands of microbial genomes shed light on interconnected biogeochemical processes in an aquifer system.</title>
        <authorList>
            <person name="Anantharaman K."/>
            <person name="Brown C.T."/>
            <person name="Hug L.A."/>
            <person name="Sharon I."/>
            <person name="Castelle C.J."/>
            <person name="Probst A.J."/>
            <person name="Thomas B.C."/>
            <person name="Singh A."/>
            <person name="Wilkins M.J."/>
            <person name="Karaoz U."/>
            <person name="Brodie E.L."/>
            <person name="Williams K.H."/>
            <person name="Hubbard S.S."/>
            <person name="Banfield J.F."/>
        </authorList>
    </citation>
    <scope>NUCLEOTIDE SEQUENCE [LARGE SCALE GENOMIC DNA]</scope>
</reference>
<dbReference type="PANTHER" id="PTHR48024">
    <property type="entry name" value="GEO13361P1-RELATED"/>
    <property type="match status" value="1"/>
</dbReference>
<dbReference type="InterPro" id="IPR012677">
    <property type="entry name" value="Nucleotide-bd_a/b_plait_sf"/>
</dbReference>
<feature type="domain" description="RRM" evidence="2">
    <location>
        <begin position="2"/>
        <end position="80"/>
    </location>
</feature>